<organism evidence="3 4">
    <name type="scientific">Mycobacterium branderi</name>
    <dbReference type="NCBI Taxonomy" id="43348"/>
    <lineage>
        <taxon>Bacteria</taxon>
        <taxon>Bacillati</taxon>
        <taxon>Actinomycetota</taxon>
        <taxon>Actinomycetes</taxon>
        <taxon>Mycobacteriales</taxon>
        <taxon>Mycobacteriaceae</taxon>
        <taxon>Mycobacterium</taxon>
    </lineage>
</organism>
<sequence>MAMLSFRLQAAIGACAAAVVAALTVAVAPAAHAARWGACAVPNDPNKVTAAICLKGSIENERGAAKYAADTCKYNTRDRQCHTVVTYTDCGAVALVGNQWGAGSGPTKQAAEQAALDNLQVPDGRIVTSACIPQN</sequence>
<evidence type="ECO:0000313" key="3">
    <source>
        <dbReference type="EMBL" id="BBZ11732.1"/>
    </source>
</evidence>
<keyword evidence="4" id="KW-1185">Reference proteome</keyword>
<feature type="signal peptide" evidence="1">
    <location>
        <begin position="1"/>
        <end position="33"/>
    </location>
</feature>
<name>A0ABN6B1V9_9MYCO</name>
<dbReference type="EMBL" id="AP022606">
    <property type="protein sequence ID" value="BBZ11732.1"/>
    <property type="molecule type" value="Genomic_DNA"/>
</dbReference>
<keyword evidence="1" id="KW-0732">Signal</keyword>
<feature type="domain" description="DUF4189" evidence="2">
    <location>
        <begin position="36"/>
        <end position="131"/>
    </location>
</feature>
<proteinExistence type="predicted"/>
<protein>
    <recommendedName>
        <fullName evidence="2">DUF4189 domain-containing protein</fullName>
    </recommendedName>
</protein>
<accession>A0ABN6B1V9</accession>
<evidence type="ECO:0000256" key="1">
    <source>
        <dbReference type="SAM" id="SignalP"/>
    </source>
</evidence>
<dbReference type="InterPro" id="IPR025240">
    <property type="entry name" value="DUF4189"/>
</dbReference>
<dbReference type="Proteomes" id="UP000467379">
    <property type="component" value="Chromosome"/>
</dbReference>
<feature type="chain" id="PRO_5047241411" description="DUF4189 domain-containing protein" evidence="1">
    <location>
        <begin position="34"/>
        <end position="135"/>
    </location>
</feature>
<evidence type="ECO:0000259" key="2">
    <source>
        <dbReference type="Pfam" id="PF13827"/>
    </source>
</evidence>
<reference evidence="3 4" key="1">
    <citation type="journal article" date="2019" name="Emerg. Microbes Infect.">
        <title>Comprehensive subspecies identification of 175 nontuberculous mycobacteria species based on 7547 genomic profiles.</title>
        <authorList>
            <person name="Matsumoto Y."/>
            <person name="Kinjo T."/>
            <person name="Motooka D."/>
            <person name="Nabeya D."/>
            <person name="Jung N."/>
            <person name="Uechi K."/>
            <person name="Horii T."/>
            <person name="Iida T."/>
            <person name="Fujita J."/>
            <person name="Nakamura S."/>
        </authorList>
    </citation>
    <scope>NUCLEOTIDE SEQUENCE [LARGE SCALE GENOMIC DNA]</scope>
    <source>
        <strain evidence="3 4">JCM 12687</strain>
    </source>
</reference>
<dbReference type="Pfam" id="PF13827">
    <property type="entry name" value="DUF4189"/>
    <property type="match status" value="1"/>
</dbReference>
<gene>
    <name evidence="3" type="ORF">MBRA_19270</name>
</gene>
<evidence type="ECO:0000313" key="4">
    <source>
        <dbReference type="Proteomes" id="UP000467379"/>
    </source>
</evidence>